<comment type="caution">
    <text evidence="3">The sequence shown here is derived from an EMBL/GenBank/DDBJ whole genome shotgun (WGS) entry which is preliminary data.</text>
</comment>
<keyword evidence="1" id="KW-0547">Nucleotide-binding</keyword>
<gene>
    <name evidence="3" type="ORF">G9H71_14400</name>
</gene>
<dbReference type="PANTHER" id="PTHR11575:SF24">
    <property type="entry name" value="5'-NUCLEOTIDASE"/>
    <property type="match status" value="1"/>
</dbReference>
<sequence>MRLLAVVAAGGALAAAATAATPASAASAPIQRIQLLAFNDFHGNLEPPSGSGGRIQTGTSSTGAAINVDAGGAAYLSTHLKTLRAGERDSFTVSSGDLIGASPLLSAAFHDEPTIEAHNLMDVDLGVVGNHEFDEGVAELQRIQKGGCIRDDEGANNQNSCPAKDLGGKRFRGADFPYLAANVEYTATGKTIFSATHVEKFHQGAKVGFIGVVTKTTPSIVTASGVAGLTFTDEADTINRYAAQLQAQGVQAIVAVIHEGGSQSGLYNACNNLAGSVLGLNNRISSSVDVLLNAHTHAGYNCKLNDPAGNPRVVIQGASAGRLISEVDLAFDRRTGDVNRAQTTATNHIVTRTVAADPAITSLIDRYKGYLGPIAGRQLGTIASGLTAAQNANGESQLGDILADAAKADASVTGNGPIEVGFINPGGIRSDLPYGDGVVTYEEAFTVQPFSNYVVSKTLKGSDLKAVLEQQFDNPGVGQTRILGVSGITYSWSASAPKGSKVSNVLVNGQPLDLNRGYRVAGNNFLLEGGDNFTTFAQGTATLYGGLDIEAFASYLEANAPLAPPALNRITRLP</sequence>
<feature type="signal peptide" evidence="1">
    <location>
        <begin position="1"/>
        <end position="19"/>
    </location>
</feature>
<evidence type="ECO:0000313" key="4">
    <source>
        <dbReference type="Proteomes" id="UP000800981"/>
    </source>
</evidence>
<dbReference type="Pfam" id="PF02872">
    <property type="entry name" value="5_nucleotid_C"/>
    <property type="match status" value="1"/>
</dbReference>
<dbReference type="InterPro" id="IPR008334">
    <property type="entry name" value="5'-Nucleotdase_C"/>
</dbReference>
<evidence type="ECO:0000256" key="1">
    <source>
        <dbReference type="RuleBase" id="RU362119"/>
    </source>
</evidence>
<dbReference type="SUPFAM" id="SSF55816">
    <property type="entry name" value="5'-nucleotidase (syn. UDP-sugar hydrolase), C-terminal domain"/>
    <property type="match status" value="1"/>
</dbReference>
<dbReference type="EMBL" id="JAANNP010000014">
    <property type="protein sequence ID" value="NHC14976.1"/>
    <property type="molecule type" value="Genomic_DNA"/>
</dbReference>
<reference evidence="3 4" key="1">
    <citation type="submission" date="2020-03" db="EMBL/GenBank/DDBJ databases">
        <title>Two novel Motilibacter sp.</title>
        <authorList>
            <person name="Liu S."/>
        </authorList>
    </citation>
    <scope>NUCLEOTIDE SEQUENCE [LARGE SCALE GENOMIC DNA]</scope>
    <source>
        <strain evidence="3 4">E257</strain>
    </source>
</reference>
<name>A0ABX0GXY5_9ACTN</name>
<evidence type="ECO:0000259" key="2">
    <source>
        <dbReference type="Pfam" id="PF02872"/>
    </source>
</evidence>
<dbReference type="Gene3D" id="3.60.21.10">
    <property type="match status" value="1"/>
</dbReference>
<feature type="domain" description="5'-Nucleotidase C-terminal" evidence="2">
    <location>
        <begin position="380"/>
        <end position="537"/>
    </location>
</feature>
<comment type="similarity">
    <text evidence="1">Belongs to the 5'-nucleotidase family.</text>
</comment>
<proteinExistence type="inferred from homology"/>
<dbReference type="InterPro" id="IPR029052">
    <property type="entry name" value="Metallo-depent_PP-like"/>
</dbReference>
<dbReference type="Proteomes" id="UP000800981">
    <property type="component" value="Unassembled WGS sequence"/>
</dbReference>
<dbReference type="SUPFAM" id="SSF56300">
    <property type="entry name" value="Metallo-dependent phosphatases"/>
    <property type="match status" value="1"/>
</dbReference>
<dbReference type="InterPro" id="IPR036907">
    <property type="entry name" value="5'-Nucleotdase_C_sf"/>
</dbReference>
<keyword evidence="1" id="KW-0378">Hydrolase</keyword>
<keyword evidence="1" id="KW-0732">Signal</keyword>
<evidence type="ECO:0000313" key="3">
    <source>
        <dbReference type="EMBL" id="NHC14976.1"/>
    </source>
</evidence>
<organism evidence="3 4">
    <name type="scientific">Motilibacter deserti</name>
    <dbReference type="NCBI Taxonomy" id="2714956"/>
    <lineage>
        <taxon>Bacteria</taxon>
        <taxon>Bacillati</taxon>
        <taxon>Actinomycetota</taxon>
        <taxon>Actinomycetes</taxon>
        <taxon>Motilibacterales</taxon>
        <taxon>Motilibacteraceae</taxon>
        <taxon>Motilibacter</taxon>
    </lineage>
</organism>
<protein>
    <submittedName>
        <fullName evidence="3">Bifunctional metallophosphatase/5'-nucleotidase</fullName>
    </submittedName>
</protein>
<accession>A0ABX0GXY5</accession>
<feature type="chain" id="PRO_5044985829" evidence="1">
    <location>
        <begin position="20"/>
        <end position="574"/>
    </location>
</feature>
<keyword evidence="4" id="KW-1185">Reference proteome</keyword>
<dbReference type="InterPro" id="IPR006179">
    <property type="entry name" value="5_nucleotidase/apyrase"/>
</dbReference>
<dbReference type="PANTHER" id="PTHR11575">
    <property type="entry name" value="5'-NUCLEOTIDASE-RELATED"/>
    <property type="match status" value="1"/>
</dbReference>
<dbReference type="Gene3D" id="3.90.780.10">
    <property type="entry name" value="5'-Nucleotidase, C-terminal domain"/>
    <property type="match status" value="1"/>
</dbReference>
<dbReference type="PRINTS" id="PR01607">
    <property type="entry name" value="APYRASEFAMLY"/>
</dbReference>